<dbReference type="InterPro" id="IPR003094">
    <property type="entry name" value="6Pfruct_kin"/>
</dbReference>
<dbReference type="FunFam" id="3.40.50.300:FF:000644">
    <property type="entry name" value="GpmB, Fructose-2,6-bisphosphatase"/>
    <property type="match status" value="1"/>
</dbReference>
<evidence type="ECO:0000256" key="3">
    <source>
        <dbReference type="PIRSR" id="PIRSR613078-2"/>
    </source>
</evidence>
<dbReference type="InterPro" id="IPR001345">
    <property type="entry name" value="PG/BPGM_mutase_AS"/>
</dbReference>
<dbReference type="GO" id="GO:0005829">
    <property type="term" value="C:cytosol"/>
    <property type="evidence" value="ECO:0007669"/>
    <property type="project" value="TreeGrafter"/>
</dbReference>
<dbReference type="FunFam" id="3.40.50.1240:FF:000006">
    <property type="entry name" value="6-phosphofructo-2-kinase/fructose-2, 6-bisphosphatase"/>
    <property type="match status" value="1"/>
</dbReference>
<dbReference type="Gene3D" id="3.40.50.1240">
    <property type="entry name" value="Phosphoglycerate mutase-like"/>
    <property type="match status" value="1"/>
</dbReference>
<organism evidence="7 8">
    <name type="scientific">Coccomyxa subellipsoidea (strain C-169)</name>
    <name type="common">Green microalga</name>
    <dbReference type="NCBI Taxonomy" id="574566"/>
    <lineage>
        <taxon>Eukaryota</taxon>
        <taxon>Viridiplantae</taxon>
        <taxon>Chlorophyta</taxon>
        <taxon>core chlorophytes</taxon>
        <taxon>Trebouxiophyceae</taxon>
        <taxon>Trebouxiophyceae incertae sedis</taxon>
        <taxon>Coccomyxaceae</taxon>
        <taxon>Coccomyxa</taxon>
        <taxon>Coccomyxa subellipsoidea</taxon>
    </lineage>
</organism>
<accession>I0YMY0</accession>
<evidence type="ECO:0000256" key="1">
    <source>
        <dbReference type="ARBA" id="ARBA00022741"/>
    </source>
</evidence>
<dbReference type="InterPro" id="IPR013078">
    <property type="entry name" value="His_Pase_superF_clade-1"/>
</dbReference>
<dbReference type="OrthoDB" id="267323at2759"/>
<dbReference type="RefSeq" id="XP_005644293.1">
    <property type="nucleotide sequence ID" value="XM_005644236.1"/>
</dbReference>
<keyword evidence="4" id="KW-0175">Coiled coil</keyword>
<comment type="caution">
    <text evidence="7">The sequence shown here is derived from an EMBL/GenBank/DDBJ whole genome shotgun (WGS) entry which is preliminary data.</text>
</comment>
<dbReference type="CDD" id="cd07067">
    <property type="entry name" value="HP_PGM_like"/>
    <property type="match status" value="1"/>
</dbReference>
<dbReference type="InterPro" id="IPR029033">
    <property type="entry name" value="His_PPase_superfam"/>
</dbReference>
<proteinExistence type="predicted"/>
<dbReference type="Pfam" id="PF00300">
    <property type="entry name" value="His_Phos_1"/>
    <property type="match status" value="1"/>
</dbReference>
<protein>
    <submittedName>
        <fullName evidence="7">Bifunctional 6-phosphofructo-2-kinase/fructose-2,6-bisphosphate 2-phosphatase</fullName>
    </submittedName>
</protein>
<dbReference type="PROSITE" id="PS00175">
    <property type="entry name" value="PG_MUTASE"/>
    <property type="match status" value="1"/>
</dbReference>
<dbReference type="PANTHER" id="PTHR10606">
    <property type="entry name" value="6-PHOSPHOFRUCTO-2-KINASE/FRUCTOSE-2,6-BISPHOSPHATASE"/>
    <property type="match status" value="1"/>
</dbReference>
<dbReference type="GeneID" id="17037721"/>
<evidence type="ECO:0000259" key="6">
    <source>
        <dbReference type="Pfam" id="PF01591"/>
    </source>
</evidence>
<dbReference type="PIRSF" id="PIRSF000709">
    <property type="entry name" value="6PFK_2-Ptase"/>
    <property type="match status" value="1"/>
</dbReference>
<dbReference type="InterPro" id="IPR027417">
    <property type="entry name" value="P-loop_NTPase"/>
</dbReference>
<keyword evidence="1" id="KW-0547">Nucleotide-binding</keyword>
<dbReference type="PANTHER" id="PTHR10606:SF44">
    <property type="entry name" value="6-PHOSPHOFRUCTO 2-KINASE_FRUCTOSE 2,6-BISPHOSPHATASE LONG FORM"/>
    <property type="match status" value="1"/>
</dbReference>
<dbReference type="SUPFAM" id="SSF53254">
    <property type="entry name" value="Phosphoglycerate mutase-like"/>
    <property type="match status" value="1"/>
</dbReference>
<feature type="region of interest" description="Disordered" evidence="5">
    <location>
        <begin position="1"/>
        <end position="34"/>
    </location>
</feature>
<name>I0YMY0_COCSC</name>
<dbReference type="AlphaFoldDB" id="I0YMY0"/>
<dbReference type="SMART" id="SM00855">
    <property type="entry name" value="PGAM"/>
    <property type="match status" value="1"/>
</dbReference>
<dbReference type="Proteomes" id="UP000007264">
    <property type="component" value="Unassembled WGS sequence"/>
</dbReference>
<evidence type="ECO:0000256" key="2">
    <source>
        <dbReference type="ARBA" id="ARBA00022840"/>
    </source>
</evidence>
<feature type="binding site" evidence="3">
    <location>
        <position position="317"/>
    </location>
    <ligand>
        <name>substrate</name>
    </ligand>
</feature>
<dbReference type="STRING" id="574566.I0YMY0"/>
<feature type="coiled-coil region" evidence="4">
    <location>
        <begin position="182"/>
        <end position="209"/>
    </location>
</feature>
<dbReference type="eggNOG" id="KOG0234">
    <property type="taxonomic scope" value="Eukaryota"/>
</dbReference>
<gene>
    <name evidence="7" type="ORF">COCSUDRAFT_19224</name>
</gene>
<dbReference type="GO" id="GO:0006003">
    <property type="term" value="P:fructose 2,6-bisphosphate metabolic process"/>
    <property type="evidence" value="ECO:0007669"/>
    <property type="project" value="InterPro"/>
</dbReference>
<sequence>MIVAASDDSEEESEPSERGTANSGSDARVPRKVRRRNRVDRQKLIIILVGLPGRGKTFLCNKLMCYLNWLGHDTRHFNVGQYRRVQKGAGEVQDASFFDPSNEAGLKARHQALMAALEDMDTWLGEESAQVAIFDATNSTEQRRQVLVSAYAYLFIESICNDPDVLQQNYRYKMMYSPDYKSTEADKALNDFRERIEKYEEVYETITDRNLHYIKLIDMVTGRGYMDVNRISGYIPGKMVFFLMQVHFHSAGVARMRKIWLTRHGESEYNQRALLGGDSSISPSGQIYARLLPDVIVDRIPLGATMPVSVWTSTLRRTIQTAELLPFPKLRWKALDEIQAGIFDGWTYEEIAEKQPEEYAARKRDKLRYRYPSGESYMDVIQRLEPVIIEIERERECVVVVAHQAILRALYGYFMKIPLSDVPRLEIPLHTLIELVPTPDGRMAEERIPFNVRKSMEMPARTPMEKQFSEMITLSVNRELA</sequence>
<keyword evidence="8" id="KW-1185">Reference proteome</keyword>
<reference evidence="7 8" key="1">
    <citation type="journal article" date="2012" name="Genome Biol.">
        <title>The genome of the polar eukaryotic microalga coccomyxa subellipsoidea reveals traits of cold adaptation.</title>
        <authorList>
            <person name="Blanc G."/>
            <person name="Agarkova I."/>
            <person name="Grimwood J."/>
            <person name="Kuo A."/>
            <person name="Brueggeman A."/>
            <person name="Dunigan D."/>
            <person name="Gurnon J."/>
            <person name="Ladunga I."/>
            <person name="Lindquist E."/>
            <person name="Lucas S."/>
            <person name="Pangilinan J."/>
            <person name="Proschold T."/>
            <person name="Salamov A."/>
            <person name="Schmutz J."/>
            <person name="Weeks D."/>
            <person name="Yamada T."/>
            <person name="Claverie J.M."/>
            <person name="Grigoriev I."/>
            <person name="Van Etten J."/>
            <person name="Lomsadze A."/>
            <person name="Borodovsky M."/>
        </authorList>
    </citation>
    <scope>NUCLEOTIDE SEQUENCE [LARGE SCALE GENOMIC DNA]</scope>
    <source>
        <strain evidence="7 8">C-169</strain>
    </source>
</reference>
<dbReference type="GO" id="GO:0006000">
    <property type="term" value="P:fructose metabolic process"/>
    <property type="evidence" value="ECO:0007669"/>
    <property type="project" value="InterPro"/>
</dbReference>
<dbReference type="Pfam" id="PF01591">
    <property type="entry name" value="6PF2K"/>
    <property type="match status" value="1"/>
</dbReference>
<evidence type="ECO:0000313" key="7">
    <source>
        <dbReference type="EMBL" id="EIE19749.1"/>
    </source>
</evidence>
<dbReference type="Gene3D" id="3.40.50.300">
    <property type="entry name" value="P-loop containing nucleotide triphosphate hydrolases"/>
    <property type="match status" value="1"/>
</dbReference>
<feature type="binding site" evidence="3">
    <location>
        <begin position="263"/>
        <end position="270"/>
    </location>
    <ligand>
        <name>substrate</name>
    </ligand>
</feature>
<evidence type="ECO:0000313" key="8">
    <source>
        <dbReference type="Proteomes" id="UP000007264"/>
    </source>
</evidence>
<dbReference type="KEGG" id="csl:COCSUDRAFT_19224"/>
<dbReference type="GO" id="GO:0003873">
    <property type="term" value="F:6-phosphofructo-2-kinase activity"/>
    <property type="evidence" value="ECO:0007669"/>
    <property type="project" value="InterPro"/>
</dbReference>
<dbReference type="GO" id="GO:0004331">
    <property type="term" value="F:fructose-2,6-bisphosphate 2-phosphatase activity"/>
    <property type="evidence" value="ECO:0007669"/>
    <property type="project" value="TreeGrafter"/>
</dbReference>
<dbReference type="PRINTS" id="PR00991">
    <property type="entry name" value="6PFRUCTKNASE"/>
</dbReference>
<feature type="domain" description="6-phosphofructo-2-kinase" evidence="6">
    <location>
        <begin position="37"/>
        <end position="248"/>
    </location>
</feature>
<dbReference type="EMBL" id="AGSI01000018">
    <property type="protein sequence ID" value="EIE19749.1"/>
    <property type="molecule type" value="Genomic_DNA"/>
</dbReference>
<dbReference type="GO" id="GO:0005524">
    <property type="term" value="F:ATP binding"/>
    <property type="evidence" value="ECO:0007669"/>
    <property type="project" value="UniProtKB-KW"/>
</dbReference>
<keyword evidence="2" id="KW-0067">ATP-binding</keyword>
<evidence type="ECO:0000256" key="5">
    <source>
        <dbReference type="SAM" id="MobiDB-lite"/>
    </source>
</evidence>
<dbReference type="SUPFAM" id="SSF52540">
    <property type="entry name" value="P-loop containing nucleoside triphosphate hydrolases"/>
    <property type="match status" value="1"/>
</dbReference>
<evidence type="ECO:0000256" key="4">
    <source>
        <dbReference type="SAM" id="Coils"/>
    </source>
</evidence>
<dbReference type="InterPro" id="IPR013079">
    <property type="entry name" value="6Phosfructo_kin"/>
</dbReference>